<sequence>MIQTFAALLLAHVVADFVLQTGRMVRAKERPGVMALHIAVVGLVSWAALGGHWQPAVAATGAHLVIDAVKTWLLPSTAGRSLAAFLADQGAHLASLVAVAVWWPGAEAAGLWGPWMELLTVPALAAAGAVTAVLAGGHAVGLLMRRYQDVDLPEGLPNAGRVIGQLERALILLMVLTDQPAAIGFLIAAKSILRFDTAAREQKAGEYVIIGTLASFAWALAVAYATQALIELAAGMPTP</sequence>
<keyword evidence="3" id="KW-1185">Reference proteome</keyword>
<dbReference type="OrthoDB" id="8536716at2"/>
<accession>S9Q682</accession>
<dbReference type="Pfam" id="PF11750">
    <property type="entry name" value="DUF3307"/>
    <property type="match status" value="1"/>
</dbReference>
<evidence type="ECO:0008006" key="4">
    <source>
        <dbReference type="Google" id="ProtNLM"/>
    </source>
</evidence>
<proteinExistence type="predicted"/>
<dbReference type="eggNOG" id="COG5061">
    <property type="taxonomic scope" value="Bacteria"/>
</dbReference>
<dbReference type="EMBL" id="APVH01000076">
    <property type="protein sequence ID" value="EPX75532.1"/>
    <property type="molecule type" value="Genomic_DNA"/>
</dbReference>
<dbReference type="STRING" id="1123237.Salmuc_04722"/>
<keyword evidence="1" id="KW-1133">Transmembrane helix</keyword>
<evidence type="ECO:0000256" key="1">
    <source>
        <dbReference type="SAM" id="Phobius"/>
    </source>
</evidence>
<keyword evidence="1" id="KW-0472">Membrane</keyword>
<reference evidence="3" key="1">
    <citation type="journal article" date="2014" name="Stand. Genomic Sci.">
        <title>Genome sequence of the exopolysaccharide-producing Salipiger mucosus type strain (DSM 16094(T)), a moderately halophilic member of the Roseobacter clade.</title>
        <authorList>
            <person name="Riedel T."/>
            <person name="Spring S."/>
            <person name="Fiebig A."/>
            <person name="Petersen J."/>
            <person name="Kyrpides N.C."/>
            <person name="Goker M."/>
            <person name="Klenk H.P."/>
        </authorList>
    </citation>
    <scope>NUCLEOTIDE SEQUENCE [LARGE SCALE GENOMIC DNA]</scope>
    <source>
        <strain evidence="3">DSM 16094</strain>
    </source>
</reference>
<comment type="caution">
    <text evidence="2">The sequence shown here is derived from an EMBL/GenBank/DDBJ whole genome shotgun (WGS) entry which is preliminary data.</text>
</comment>
<name>S9Q682_9RHOB</name>
<dbReference type="InterPro" id="IPR021737">
    <property type="entry name" value="Phage_phiKZ_Orf197"/>
</dbReference>
<evidence type="ECO:0000313" key="2">
    <source>
        <dbReference type="EMBL" id="EPX75532.1"/>
    </source>
</evidence>
<evidence type="ECO:0000313" key="3">
    <source>
        <dbReference type="Proteomes" id="UP000015347"/>
    </source>
</evidence>
<feature type="transmembrane region" description="Helical" evidence="1">
    <location>
        <begin position="31"/>
        <end position="49"/>
    </location>
</feature>
<dbReference type="HOGENOM" id="CLU_072282_2_0_5"/>
<protein>
    <recommendedName>
        <fullName evidence="4">DUF3307 domain-containing protein</fullName>
    </recommendedName>
</protein>
<feature type="transmembrane region" description="Helical" evidence="1">
    <location>
        <begin position="207"/>
        <end position="226"/>
    </location>
</feature>
<dbReference type="AlphaFoldDB" id="S9Q682"/>
<dbReference type="Proteomes" id="UP000015347">
    <property type="component" value="Unassembled WGS sequence"/>
</dbReference>
<gene>
    <name evidence="2" type="ORF">Salmuc_04722</name>
</gene>
<dbReference type="RefSeq" id="WP_020043142.1">
    <property type="nucleotide sequence ID" value="NZ_KE557295.1"/>
</dbReference>
<keyword evidence="1" id="KW-0812">Transmembrane</keyword>
<organism evidence="2 3">
    <name type="scientific">Salipiger mucosus DSM 16094</name>
    <dbReference type="NCBI Taxonomy" id="1123237"/>
    <lineage>
        <taxon>Bacteria</taxon>
        <taxon>Pseudomonadati</taxon>
        <taxon>Pseudomonadota</taxon>
        <taxon>Alphaproteobacteria</taxon>
        <taxon>Rhodobacterales</taxon>
        <taxon>Roseobacteraceae</taxon>
        <taxon>Salipiger</taxon>
    </lineage>
</organism>
<feature type="transmembrane region" description="Helical" evidence="1">
    <location>
        <begin position="123"/>
        <end position="144"/>
    </location>
</feature>